<dbReference type="GO" id="GO:0004521">
    <property type="term" value="F:RNA endonuclease activity"/>
    <property type="evidence" value="ECO:0007669"/>
    <property type="project" value="TreeGrafter"/>
</dbReference>
<evidence type="ECO:0000256" key="3">
    <source>
        <dbReference type="PIRSR" id="PIRSR006156-1"/>
    </source>
</evidence>
<reference evidence="4 5" key="1">
    <citation type="submission" date="2019-09" db="EMBL/GenBank/DDBJ databases">
        <title>In-depth cultivation of the pig gut microbiome towards novel bacterial diversity and tailored functional studies.</title>
        <authorList>
            <person name="Wylensek D."/>
            <person name="Hitch T.C.A."/>
            <person name="Clavel T."/>
        </authorList>
    </citation>
    <scope>NUCLEOTIDE SEQUENCE [LARGE SCALE GENOMIC DNA]</scope>
    <source>
        <strain evidence="4 5">PG-178-WT-4</strain>
    </source>
</reference>
<evidence type="ECO:0000256" key="1">
    <source>
        <dbReference type="ARBA" id="ARBA00022649"/>
    </source>
</evidence>
<dbReference type="PANTHER" id="PTHR40588:SF1">
    <property type="entry name" value="MRNA INTERFERASE TOXIN YAFQ"/>
    <property type="match status" value="1"/>
</dbReference>
<dbReference type="NCBIfam" id="TIGR02385">
    <property type="entry name" value="RelE_StbE"/>
    <property type="match status" value="1"/>
</dbReference>
<dbReference type="SUPFAM" id="SSF143011">
    <property type="entry name" value="RelE-like"/>
    <property type="match status" value="1"/>
</dbReference>
<dbReference type="GO" id="GO:0006402">
    <property type="term" value="P:mRNA catabolic process"/>
    <property type="evidence" value="ECO:0007669"/>
    <property type="project" value="TreeGrafter"/>
</dbReference>
<dbReference type="InterPro" id="IPR035093">
    <property type="entry name" value="RelE/ParE_toxin_dom_sf"/>
</dbReference>
<proteinExistence type="inferred from homology"/>
<feature type="active site" description="Proton donor" evidence="3">
    <location>
        <position position="84"/>
    </location>
</feature>
<dbReference type="PIRSF" id="PIRSF006156">
    <property type="entry name" value="YafQ"/>
    <property type="match status" value="1"/>
</dbReference>
<dbReference type="InterPro" id="IPR004386">
    <property type="entry name" value="Toxin_YafQ-like"/>
</dbReference>
<gene>
    <name evidence="4" type="ORF">FYJ44_09325</name>
</gene>
<dbReference type="FunFam" id="3.30.2310.20:FF:000003">
    <property type="entry name" value="Type II toxin-antitoxin system YafQ family toxin"/>
    <property type="match status" value="1"/>
</dbReference>
<dbReference type="RefSeq" id="WP_302556098.1">
    <property type="nucleotide sequence ID" value="NZ_VUMH01000008.1"/>
</dbReference>
<keyword evidence="5" id="KW-1185">Reference proteome</keyword>
<organism evidence="4 5">
    <name type="scientific">Desulfovibrio porci</name>
    <dbReference type="NCBI Taxonomy" id="2605782"/>
    <lineage>
        <taxon>Bacteria</taxon>
        <taxon>Pseudomonadati</taxon>
        <taxon>Thermodesulfobacteriota</taxon>
        <taxon>Desulfovibrionia</taxon>
        <taxon>Desulfovibrionales</taxon>
        <taxon>Desulfovibrionaceae</taxon>
        <taxon>Desulfovibrio</taxon>
    </lineage>
</organism>
<keyword evidence="1" id="KW-1277">Toxin-antitoxin system</keyword>
<dbReference type="GO" id="GO:0006415">
    <property type="term" value="P:translational termination"/>
    <property type="evidence" value="ECO:0007669"/>
    <property type="project" value="TreeGrafter"/>
</dbReference>
<comment type="caution">
    <text evidence="4">The sequence shown here is derived from an EMBL/GenBank/DDBJ whole genome shotgun (WGS) entry which is preliminary data.</text>
</comment>
<accession>A0A6L5XLU5</accession>
<comment type="similarity">
    <text evidence="2">Belongs to the RelE toxin family. YafQ subfamily.</text>
</comment>
<sequence>MRNSTFTAQFRRDLRKVEHRGYDMQKLKTIIMLLLNEEQLPKHCRDHALKGEWKPYRELHIEPDWLLVYKVSGNECVFYRTGTHADLFSL</sequence>
<dbReference type="AlphaFoldDB" id="A0A6L5XLU5"/>
<evidence type="ECO:0000313" key="5">
    <source>
        <dbReference type="Proteomes" id="UP000477488"/>
    </source>
</evidence>
<dbReference type="InterPro" id="IPR007712">
    <property type="entry name" value="RelE/ParE_toxin"/>
</dbReference>
<name>A0A6L5XLU5_9BACT</name>
<dbReference type="EMBL" id="VUMH01000008">
    <property type="protein sequence ID" value="MSS28230.1"/>
    <property type="molecule type" value="Genomic_DNA"/>
</dbReference>
<dbReference type="Gene3D" id="3.30.2310.20">
    <property type="entry name" value="RelE-like"/>
    <property type="match status" value="1"/>
</dbReference>
<dbReference type="Pfam" id="PF15738">
    <property type="entry name" value="YafQ_toxin"/>
    <property type="match status" value="1"/>
</dbReference>
<protein>
    <submittedName>
        <fullName evidence="4">Type II toxin-antitoxin system YafQ family toxin</fullName>
    </submittedName>
</protein>
<dbReference type="PANTHER" id="PTHR40588">
    <property type="entry name" value="MRNA INTERFERASE TOXIN YAFQ"/>
    <property type="match status" value="1"/>
</dbReference>
<evidence type="ECO:0000313" key="4">
    <source>
        <dbReference type="EMBL" id="MSS28230.1"/>
    </source>
</evidence>
<dbReference type="Proteomes" id="UP000477488">
    <property type="component" value="Unassembled WGS sequence"/>
</dbReference>
<evidence type="ECO:0000256" key="2">
    <source>
        <dbReference type="ARBA" id="ARBA00061366"/>
    </source>
</evidence>